<protein>
    <recommendedName>
        <fullName evidence="4">Kinase</fullName>
    </recommendedName>
</protein>
<dbReference type="EMBL" id="BSTI01000013">
    <property type="protein sequence ID" value="GLY68799.1"/>
    <property type="molecule type" value="Genomic_DNA"/>
</dbReference>
<reference evidence="2" key="1">
    <citation type="submission" date="2023-03" db="EMBL/GenBank/DDBJ databases">
        <title>Amycolatopsis taiwanensis NBRC 103393.</title>
        <authorList>
            <person name="Ichikawa N."/>
            <person name="Sato H."/>
            <person name="Tonouchi N."/>
        </authorList>
    </citation>
    <scope>NUCLEOTIDE SEQUENCE</scope>
    <source>
        <strain evidence="2">NBRC 103393</strain>
    </source>
</reference>
<evidence type="ECO:0000313" key="3">
    <source>
        <dbReference type="Proteomes" id="UP001165136"/>
    </source>
</evidence>
<dbReference type="Proteomes" id="UP001165136">
    <property type="component" value="Unassembled WGS sequence"/>
</dbReference>
<dbReference type="Gene3D" id="3.40.50.300">
    <property type="entry name" value="P-loop containing nucleotide triphosphate hydrolases"/>
    <property type="match status" value="1"/>
</dbReference>
<evidence type="ECO:0008006" key="4">
    <source>
        <dbReference type="Google" id="ProtNLM"/>
    </source>
</evidence>
<dbReference type="RefSeq" id="WP_285488616.1">
    <property type="nucleotide sequence ID" value="NZ_BSTI01000013.1"/>
</dbReference>
<dbReference type="AlphaFoldDB" id="A0A9W6VIT8"/>
<name>A0A9W6VIT8_9PSEU</name>
<dbReference type="Pfam" id="PF13671">
    <property type="entry name" value="AAA_33"/>
    <property type="match status" value="1"/>
</dbReference>
<sequence length="198" mass="22595">MTHIGTEDTRLVVLRGPSGSGKSSTARRLRGHLGRSVALIEQDYFRRVVLKERDVSGGANIELISAAARFALDRGWNVIVEGIMRAERYANMLGDLRNDHLGKTVFYYFDVAWEETLRRHGTRPQATEFGIDEMREWYRAGDQLGFTEERIIPQTSTLDETVHRILREGFGDMADNPRPHAKRSAITVDREQQLLPNE</sequence>
<dbReference type="SUPFAM" id="SSF52540">
    <property type="entry name" value="P-loop containing nucleoside triphosphate hydrolases"/>
    <property type="match status" value="1"/>
</dbReference>
<feature type="region of interest" description="Disordered" evidence="1">
    <location>
        <begin position="170"/>
        <end position="198"/>
    </location>
</feature>
<organism evidence="2 3">
    <name type="scientific">Amycolatopsis taiwanensis</name>
    <dbReference type="NCBI Taxonomy" id="342230"/>
    <lineage>
        <taxon>Bacteria</taxon>
        <taxon>Bacillati</taxon>
        <taxon>Actinomycetota</taxon>
        <taxon>Actinomycetes</taxon>
        <taxon>Pseudonocardiales</taxon>
        <taxon>Pseudonocardiaceae</taxon>
        <taxon>Amycolatopsis</taxon>
    </lineage>
</organism>
<evidence type="ECO:0000256" key="1">
    <source>
        <dbReference type="SAM" id="MobiDB-lite"/>
    </source>
</evidence>
<comment type="caution">
    <text evidence="2">The sequence shown here is derived from an EMBL/GenBank/DDBJ whole genome shotgun (WGS) entry which is preliminary data.</text>
</comment>
<gene>
    <name evidence="2" type="ORF">Atai01_54180</name>
</gene>
<dbReference type="InterPro" id="IPR027417">
    <property type="entry name" value="P-loop_NTPase"/>
</dbReference>
<proteinExistence type="predicted"/>
<keyword evidence="3" id="KW-1185">Reference proteome</keyword>
<accession>A0A9W6VIT8</accession>
<evidence type="ECO:0000313" key="2">
    <source>
        <dbReference type="EMBL" id="GLY68799.1"/>
    </source>
</evidence>